<accession>A0AC35TYG9</accession>
<dbReference type="WBParaSite" id="RSKR_0000573150.1">
    <property type="protein sequence ID" value="RSKR_0000573150.1"/>
    <property type="gene ID" value="RSKR_0000573150"/>
</dbReference>
<name>A0AC35TYG9_9BILA</name>
<dbReference type="Proteomes" id="UP000095286">
    <property type="component" value="Unplaced"/>
</dbReference>
<organism evidence="1 2">
    <name type="scientific">Rhabditophanes sp. KR3021</name>
    <dbReference type="NCBI Taxonomy" id="114890"/>
    <lineage>
        <taxon>Eukaryota</taxon>
        <taxon>Metazoa</taxon>
        <taxon>Ecdysozoa</taxon>
        <taxon>Nematoda</taxon>
        <taxon>Chromadorea</taxon>
        <taxon>Rhabditida</taxon>
        <taxon>Tylenchina</taxon>
        <taxon>Panagrolaimomorpha</taxon>
        <taxon>Strongyloidoidea</taxon>
        <taxon>Alloionematidae</taxon>
        <taxon>Rhabditophanes</taxon>
    </lineage>
</organism>
<evidence type="ECO:0000313" key="1">
    <source>
        <dbReference type="Proteomes" id="UP000095286"/>
    </source>
</evidence>
<protein>
    <submittedName>
        <fullName evidence="2">RING-CH-type domain-containing protein</fullName>
    </submittedName>
</protein>
<proteinExistence type="predicted"/>
<evidence type="ECO:0000313" key="2">
    <source>
        <dbReference type="WBParaSite" id="RSKR_0000573150.1"/>
    </source>
</evidence>
<reference evidence="2" key="1">
    <citation type="submission" date="2016-11" db="UniProtKB">
        <authorList>
            <consortium name="WormBaseParasite"/>
        </authorList>
    </citation>
    <scope>IDENTIFICATION</scope>
    <source>
        <strain evidence="2">KR3021</strain>
    </source>
</reference>
<sequence>MNNNEGMAVDGNCQENMICELCGESGKSIEKYGYEPSNGNACFSPCDCNTFVHYKCWLNYWYSHSEDWLHFCKKCTVLYQFDFSKKINSQTHCDICKKQHFMNFSKGPYGDNRFIRPCKCSKKVHHACIVSVYDNIRKCEICHQKPILKTYGSMWDLVKKYSCTTITLMLLLITGLCLLYTYIYYILGDHAHPYRHLIFYLFSLVYIIGICLAAWTLLGRRYNKFRNRYFNVVVIEPV</sequence>